<name>A0AAE3T6N0_9RHOB</name>
<dbReference type="AlphaFoldDB" id="A0AAE3T6N0"/>
<comment type="caution">
    <text evidence="2">The sequence shown here is derived from an EMBL/GenBank/DDBJ whole genome shotgun (WGS) entry which is preliminary data.</text>
</comment>
<gene>
    <name evidence="2" type="ORF">P1J78_01710</name>
</gene>
<dbReference type="EMBL" id="JARGYC010000003">
    <property type="protein sequence ID" value="MDF0599437.1"/>
    <property type="molecule type" value="Genomic_DNA"/>
</dbReference>
<dbReference type="RefSeq" id="WP_275565583.1">
    <property type="nucleotide sequence ID" value="NZ_JARGYC010000003.1"/>
</dbReference>
<evidence type="ECO:0000313" key="2">
    <source>
        <dbReference type="EMBL" id="MDF0599437.1"/>
    </source>
</evidence>
<dbReference type="Proteomes" id="UP001220964">
    <property type="component" value="Unassembled WGS sequence"/>
</dbReference>
<organism evidence="2 3">
    <name type="scientific">Psychromarinibacter sediminicola</name>
    <dbReference type="NCBI Taxonomy" id="3033385"/>
    <lineage>
        <taxon>Bacteria</taxon>
        <taxon>Pseudomonadati</taxon>
        <taxon>Pseudomonadota</taxon>
        <taxon>Alphaproteobacteria</taxon>
        <taxon>Rhodobacterales</taxon>
        <taxon>Paracoccaceae</taxon>
        <taxon>Psychromarinibacter</taxon>
    </lineage>
</organism>
<keyword evidence="1" id="KW-0732">Signal</keyword>
<sequence>MKSILTAAAAAVVLTAGSAMAWEGRTVACFDKVWVPATYATDKVLVKPAKERYEHKNGRIELVHYAPVYREIKTLASKGYWVMKEVSCGCPKC</sequence>
<accession>A0AAE3T6N0</accession>
<reference evidence="2" key="1">
    <citation type="submission" date="2023-03" db="EMBL/GenBank/DDBJ databases">
        <title>Multiphase analysis and comparison of six strains from genera Psychromarinibacter, Lutimaribacter, and Maritimibacter, including a novel species: Psychromarinibacter sediminicola sp. nov.</title>
        <authorList>
            <person name="Wang Y.-H."/>
            <person name="Ye M.-Q."/>
            <person name="Du Z.-J."/>
        </authorList>
    </citation>
    <scope>NUCLEOTIDE SEQUENCE</scope>
    <source>
        <strain evidence="2">C21-152</strain>
    </source>
</reference>
<feature type="chain" id="PRO_5042177312" evidence="1">
    <location>
        <begin position="22"/>
        <end position="93"/>
    </location>
</feature>
<feature type="signal peptide" evidence="1">
    <location>
        <begin position="1"/>
        <end position="21"/>
    </location>
</feature>
<evidence type="ECO:0000256" key="1">
    <source>
        <dbReference type="SAM" id="SignalP"/>
    </source>
</evidence>
<protein>
    <submittedName>
        <fullName evidence="2">Uncharacterized protein</fullName>
    </submittedName>
</protein>
<proteinExistence type="predicted"/>
<keyword evidence="3" id="KW-1185">Reference proteome</keyword>
<evidence type="ECO:0000313" key="3">
    <source>
        <dbReference type="Proteomes" id="UP001220964"/>
    </source>
</evidence>